<evidence type="ECO:0000313" key="3">
    <source>
        <dbReference type="EMBL" id="SDK71113.1"/>
    </source>
</evidence>
<dbReference type="GO" id="GO:0016075">
    <property type="term" value="P:rRNA catabolic process"/>
    <property type="evidence" value="ECO:0007669"/>
    <property type="project" value="TreeGrafter"/>
</dbReference>
<dbReference type="SUPFAM" id="SSF50118">
    <property type="entry name" value="Cell growth inhibitor/plasmid maintenance toxic component"/>
    <property type="match status" value="1"/>
</dbReference>
<sequence length="113" mass="12366">MTVQPISPGDVWIVDLDPVHDEEQGGQCPVLVVSSRFHLESTNSALVNVLPLTGAEGSERSQRVHVAAADSWVATERVRTVAARDLRRFAPELAPTEEELAEVRRALARTLDV</sequence>
<dbReference type="Gene3D" id="2.30.30.110">
    <property type="match status" value="1"/>
</dbReference>
<dbReference type="GO" id="GO:0006402">
    <property type="term" value="P:mRNA catabolic process"/>
    <property type="evidence" value="ECO:0007669"/>
    <property type="project" value="TreeGrafter"/>
</dbReference>
<dbReference type="PANTHER" id="PTHR33988:SF2">
    <property type="entry name" value="ENDORIBONUCLEASE MAZF"/>
    <property type="match status" value="1"/>
</dbReference>
<keyword evidence="2" id="KW-1277">Toxin-antitoxin system</keyword>
<dbReference type="EMBL" id="FNFM01000011">
    <property type="protein sequence ID" value="SDK71113.1"/>
    <property type="molecule type" value="Genomic_DNA"/>
</dbReference>
<dbReference type="InterPro" id="IPR003477">
    <property type="entry name" value="PemK-like"/>
</dbReference>
<reference evidence="4" key="1">
    <citation type="submission" date="2016-10" db="EMBL/GenBank/DDBJ databases">
        <authorList>
            <person name="Varghese N."/>
            <person name="Submissions S."/>
        </authorList>
    </citation>
    <scope>NUCLEOTIDE SEQUENCE [LARGE SCALE GENOMIC DNA]</scope>
    <source>
        <strain evidence="4">DSM 45460</strain>
    </source>
</reference>
<dbReference type="AlphaFoldDB" id="A0A1G9E4U3"/>
<dbReference type="InterPro" id="IPR011067">
    <property type="entry name" value="Plasmid_toxin/cell-grow_inhib"/>
</dbReference>
<dbReference type="RefSeq" id="WP_092630717.1">
    <property type="nucleotide sequence ID" value="NZ_FNFM01000011.1"/>
</dbReference>
<keyword evidence="4" id="KW-1185">Reference proteome</keyword>
<comment type="similarity">
    <text evidence="1">Belongs to the PemK/MazF family.</text>
</comment>
<evidence type="ECO:0000313" key="4">
    <source>
        <dbReference type="Proteomes" id="UP000199213"/>
    </source>
</evidence>
<dbReference type="GO" id="GO:0004521">
    <property type="term" value="F:RNA endonuclease activity"/>
    <property type="evidence" value="ECO:0007669"/>
    <property type="project" value="TreeGrafter"/>
</dbReference>
<dbReference type="PANTHER" id="PTHR33988">
    <property type="entry name" value="ENDORIBONUCLEASE MAZF-RELATED"/>
    <property type="match status" value="1"/>
</dbReference>
<accession>A0A1G9E4U3</accession>
<proteinExistence type="inferred from homology"/>
<evidence type="ECO:0000256" key="1">
    <source>
        <dbReference type="ARBA" id="ARBA00007521"/>
    </source>
</evidence>
<organism evidence="3 4">
    <name type="scientific">Actinopolyspora mzabensis</name>
    <dbReference type="NCBI Taxonomy" id="995066"/>
    <lineage>
        <taxon>Bacteria</taxon>
        <taxon>Bacillati</taxon>
        <taxon>Actinomycetota</taxon>
        <taxon>Actinomycetes</taxon>
        <taxon>Actinopolysporales</taxon>
        <taxon>Actinopolysporaceae</taxon>
        <taxon>Actinopolyspora</taxon>
    </lineage>
</organism>
<protein>
    <submittedName>
        <fullName evidence="3">mRNA interferase MazF</fullName>
    </submittedName>
</protein>
<dbReference type="OrthoDB" id="9808744at2"/>
<gene>
    <name evidence="3" type="ORF">SAMN04487820_111122</name>
</gene>
<dbReference type="GO" id="GO:0003677">
    <property type="term" value="F:DNA binding"/>
    <property type="evidence" value="ECO:0007669"/>
    <property type="project" value="InterPro"/>
</dbReference>
<evidence type="ECO:0000256" key="2">
    <source>
        <dbReference type="ARBA" id="ARBA00022649"/>
    </source>
</evidence>
<name>A0A1G9E4U3_ACTMZ</name>
<dbReference type="Pfam" id="PF02452">
    <property type="entry name" value="PemK_toxin"/>
    <property type="match status" value="1"/>
</dbReference>
<dbReference type="Proteomes" id="UP000199213">
    <property type="component" value="Unassembled WGS sequence"/>
</dbReference>